<dbReference type="InterPro" id="IPR051066">
    <property type="entry name" value="Trans_reg/Corepressor"/>
</dbReference>
<feature type="domain" description="SANT" evidence="11">
    <location>
        <begin position="361"/>
        <end position="412"/>
    </location>
</feature>
<protein>
    <recommendedName>
        <fullName evidence="14">REST corepressor 3</fullName>
    </recommendedName>
</protein>
<dbReference type="GO" id="GO:0000118">
    <property type="term" value="C:histone deacetylase complex"/>
    <property type="evidence" value="ECO:0007669"/>
    <property type="project" value="TreeGrafter"/>
</dbReference>
<reference evidence="12 13" key="1">
    <citation type="submission" date="2022-05" db="EMBL/GenBank/DDBJ databases">
        <title>A multi-omics perspective on studying reproductive biology in Daphnia sinensis.</title>
        <authorList>
            <person name="Jia J."/>
        </authorList>
    </citation>
    <scope>NUCLEOTIDE SEQUENCE [LARGE SCALE GENOMIC DNA]</scope>
    <source>
        <strain evidence="12 13">WSL</strain>
    </source>
</reference>
<dbReference type="SUPFAM" id="SSF46689">
    <property type="entry name" value="Homeodomain-like"/>
    <property type="match status" value="2"/>
</dbReference>
<proteinExistence type="inferred from homology"/>
<dbReference type="GO" id="GO:0006357">
    <property type="term" value="P:regulation of transcription by RNA polymerase II"/>
    <property type="evidence" value="ECO:0007669"/>
    <property type="project" value="TreeGrafter"/>
</dbReference>
<comment type="similarity">
    <text evidence="8">Belongs to the CoREST family.</text>
</comment>
<accession>A0AAD5Q0J8</accession>
<evidence type="ECO:0000256" key="5">
    <source>
        <dbReference type="ARBA" id="ARBA00023054"/>
    </source>
</evidence>
<dbReference type="AlphaFoldDB" id="A0AAD5Q0J8"/>
<evidence type="ECO:0000256" key="1">
    <source>
        <dbReference type="ARBA" id="ARBA00004123"/>
    </source>
</evidence>
<comment type="caution">
    <text evidence="12">The sequence shown here is derived from an EMBL/GenBank/DDBJ whole genome shotgun (WGS) entry which is preliminary data.</text>
</comment>
<dbReference type="Pfam" id="PF01448">
    <property type="entry name" value="ELM2"/>
    <property type="match status" value="1"/>
</dbReference>
<dbReference type="PROSITE" id="PS51293">
    <property type="entry name" value="SANT"/>
    <property type="match status" value="2"/>
</dbReference>
<organism evidence="12 13">
    <name type="scientific">Daphnia sinensis</name>
    <dbReference type="NCBI Taxonomy" id="1820382"/>
    <lineage>
        <taxon>Eukaryota</taxon>
        <taxon>Metazoa</taxon>
        <taxon>Ecdysozoa</taxon>
        <taxon>Arthropoda</taxon>
        <taxon>Crustacea</taxon>
        <taxon>Branchiopoda</taxon>
        <taxon>Diplostraca</taxon>
        <taxon>Cladocera</taxon>
        <taxon>Anomopoda</taxon>
        <taxon>Daphniidae</taxon>
        <taxon>Daphnia</taxon>
        <taxon>Daphnia similis group</taxon>
    </lineage>
</organism>
<evidence type="ECO:0000256" key="3">
    <source>
        <dbReference type="ARBA" id="ARBA00022737"/>
    </source>
</evidence>
<evidence type="ECO:0000313" key="12">
    <source>
        <dbReference type="EMBL" id="KAI9562365.1"/>
    </source>
</evidence>
<evidence type="ECO:0000256" key="4">
    <source>
        <dbReference type="ARBA" id="ARBA00023015"/>
    </source>
</evidence>
<dbReference type="EMBL" id="WJBH02000003">
    <property type="protein sequence ID" value="KAI9562365.1"/>
    <property type="molecule type" value="Genomic_DNA"/>
</dbReference>
<dbReference type="FunFam" id="1.20.58.1880:FF:000001">
    <property type="entry name" value="REST corepressor 1"/>
    <property type="match status" value="1"/>
</dbReference>
<evidence type="ECO:0000256" key="9">
    <source>
        <dbReference type="SAM" id="MobiDB-lite"/>
    </source>
</evidence>
<dbReference type="PANTHER" id="PTHR16089">
    <property type="entry name" value="REST COREPRESSOR COREST PROTEIN-RELATED"/>
    <property type="match status" value="1"/>
</dbReference>
<feature type="domain" description="ELM2" evidence="10">
    <location>
        <begin position="42"/>
        <end position="127"/>
    </location>
</feature>
<feature type="compositionally biased region" description="Low complexity" evidence="9">
    <location>
        <begin position="455"/>
        <end position="476"/>
    </location>
</feature>
<keyword evidence="2" id="KW-0678">Repressor</keyword>
<dbReference type="CDD" id="cd00167">
    <property type="entry name" value="SANT"/>
    <property type="match status" value="1"/>
</dbReference>
<dbReference type="FunFam" id="1.10.10.60:FF:000033">
    <property type="entry name" value="REST corepressor 3"/>
    <property type="match status" value="1"/>
</dbReference>
<evidence type="ECO:0000256" key="8">
    <source>
        <dbReference type="ARBA" id="ARBA00038011"/>
    </source>
</evidence>
<dbReference type="InterPro" id="IPR017884">
    <property type="entry name" value="SANT_dom"/>
</dbReference>
<dbReference type="Pfam" id="PF20878">
    <property type="entry name" value="REST_helical"/>
    <property type="match status" value="1"/>
</dbReference>
<dbReference type="Gene3D" id="4.10.1240.50">
    <property type="match status" value="1"/>
</dbReference>
<evidence type="ECO:0000256" key="2">
    <source>
        <dbReference type="ARBA" id="ARBA00022491"/>
    </source>
</evidence>
<evidence type="ECO:0000259" key="11">
    <source>
        <dbReference type="PROSITE" id="PS51293"/>
    </source>
</evidence>
<dbReference type="PROSITE" id="PS51156">
    <property type="entry name" value="ELM2"/>
    <property type="match status" value="1"/>
</dbReference>
<dbReference type="InterPro" id="IPR009057">
    <property type="entry name" value="Homeodomain-like_sf"/>
</dbReference>
<dbReference type="InterPro" id="IPR001005">
    <property type="entry name" value="SANT/Myb"/>
</dbReference>
<feature type="region of interest" description="Disordered" evidence="9">
    <location>
        <begin position="424"/>
        <end position="476"/>
    </location>
</feature>
<feature type="compositionally biased region" description="Polar residues" evidence="9">
    <location>
        <begin position="438"/>
        <end position="448"/>
    </location>
</feature>
<evidence type="ECO:0008006" key="14">
    <source>
        <dbReference type="Google" id="ProtNLM"/>
    </source>
</evidence>
<sequence>MVRVSAETEGRAIGNKRSRGASPNNGHYSGESEEDEREGGNGGMRVGRDYQAQIPLLTPIADRKPDQYSERALLVWSPTNDILDSKLEDYISVAKEKYGYNSEQALGMLFWHKHDLEKALIDLSNFTPFPDEWSVEDKVLFEQAFQFHGKSFHRIRQMLPDKSIAALVRYYYSWKKTRARSSLMDRQVRRMVTQRTGEDSNNVEAIEPVAAVAVPSDSDEDRNDNKDGDSAKSLCLNCGINCSQLQATAKGALCATCANHLKRTGVMRPTTGPIRRDKPAGLTSSGRHKRKPPRGMYLDHEDLMTFCGESEIQSDAVLKGMDGEIVALKRLVQKNKQIQSVLTKRVSDGLSSWKPPDNSGRINARWTNEELLIAVQGVRKYGKDFKAIADVIGTKNEAHVRLFFISYRKRYNLDAVLREYEEENGPIPEDEKMELEMSSGSESVTPTGRGSPVMSGSTPQKSSSKSVTVSAPAASK</sequence>
<dbReference type="Proteomes" id="UP000820818">
    <property type="component" value="Linkage Group LG3"/>
</dbReference>
<keyword evidence="4" id="KW-0805">Transcription regulation</keyword>
<evidence type="ECO:0000313" key="13">
    <source>
        <dbReference type="Proteomes" id="UP000820818"/>
    </source>
</evidence>
<evidence type="ECO:0000256" key="6">
    <source>
        <dbReference type="ARBA" id="ARBA00023163"/>
    </source>
</evidence>
<dbReference type="SMART" id="SM01189">
    <property type="entry name" value="ELM2"/>
    <property type="match status" value="1"/>
</dbReference>
<keyword evidence="13" id="KW-1185">Reference proteome</keyword>
<feature type="region of interest" description="Disordered" evidence="9">
    <location>
        <begin position="268"/>
        <end position="295"/>
    </location>
</feature>
<keyword evidence="3" id="KW-0677">Repeat</keyword>
<dbReference type="InterPro" id="IPR049048">
    <property type="entry name" value="REST_helical"/>
</dbReference>
<keyword evidence="7" id="KW-0539">Nucleus</keyword>
<dbReference type="InterPro" id="IPR000949">
    <property type="entry name" value="ELM2_dom"/>
</dbReference>
<dbReference type="PANTHER" id="PTHR16089:SF28">
    <property type="entry name" value="REST COREPRESSOR"/>
    <property type="match status" value="1"/>
</dbReference>
<feature type="compositionally biased region" description="Basic and acidic residues" evidence="9">
    <location>
        <begin position="1"/>
        <end position="10"/>
    </location>
</feature>
<keyword evidence="5" id="KW-0175">Coiled coil</keyword>
<name>A0AAD5Q0J8_9CRUS</name>
<dbReference type="GO" id="GO:0003714">
    <property type="term" value="F:transcription corepressor activity"/>
    <property type="evidence" value="ECO:0007669"/>
    <property type="project" value="TreeGrafter"/>
</dbReference>
<dbReference type="Gene3D" id="1.10.10.60">
    <property type="entry name" value="Homeodomain-like"/>
    <property type="match status" value="1"/>
</dbReference>
<dbReference type="FunFam" id="4.10.1240.50:FF:000002">
    <property type="entry name" value="REST corepressor isoform X1"/>
    <property type="match status" value="1"/>
</dbReference>
<dbReference type="Gene3D" id="1.20.58.1880">
    <property type="match status" value="1"/>
</dbReference>
<dbReference type="Pfam" id="PF00249">
    <property type="entry name" value="Myb_DNA-binding"/>
    <property type="match status" value="2"/>
</dbReference>
<evidence type="ECO:0000256" key="7">
    <source>
        <dbReference type="ARBA" id="ARBA00023242"/>
    </source>
</evidence>
<evidence type="ECO:0000259" key="10">
    <source>
        <dbReference type="PROSITE" id="PS51156"/>
    </source>
</evidence>
<comment type="subcellular location">
    <subcellularLocation>
        <location evidence="1">Nucleus</location>
    </subcellularLocation>
</comment>
<dbReference type="SMART" id="SM00717">
    <property type="entry name" value="SANT"/>
    <property type="match status" value="2"/>
</dbReference>
<dbReference type="GO" id="GO:0005667">
    <property type="term" value="C:transcription regulator complex"/>
    <property type="evidence" value="ECO:0007669"/>
    <property type="project" value="TreeGrafter"/>
</dbReference>
<feature type="domain" description="SANT" evidence="11">
    <location>
        <begin position="128"/>
        <end position="179"/>
    </location>
</feature>
<keyword evidence="6" id="KW-0804">Transcription</keyword>
<feature type="region of interest" description="Disordered" evidence="9">
    <location>
        <begin position="1"/>
        <end position="46"/>
    </location>
</feature>
<gene>
    <name evidence="12" type="ORF">GHT06_013330</name>
</gene>